<evidence type="ECO:0000313" key="3">
    <source>
        <dbReference type="EMBL" id="THU82230.1"/>
    </source>
</evidence>
<feature type="region of interest" description="Disordered" evidence="2">
    <location>
        <begin position="24"/>
        <end position="48"/>
    </location>
</feature>
<name>A0A4S8L1L3_DENBC</name>
<evidence type="ECO:0000256" key="1">
    <source>
        <dbReference type="SAM" id="Coils"/>
    </source>
</evidence>
<dbReference type="EMBL" id="ML179748">
    <property type="protein sequence ID" value="THU82230.1"/>
    <property type="molecule type" value="Genomic_DNA"/>
</dbReference>
<sequence length="267" mass="30234">MSSKRVSLDPEFIPICKRRCITAPSANSSGINNKESNEERSGTTNDEFNKEHTHNVDILGCDMVLNETSKTKSHVPIFNDDVSMTVEEEEAEEEEEEEGNDEEGEYNEEGQRVPMGDDGGNAMSDISAGSSAVIEWVKTLIDAESPVEKNSAKTYSTVAVQTGETCNEADGDKLLIPSDRSYTDLKDDIEFAQRAAKQGWSKYWQLELQCLQLKKSARYYKVEREVFMRDLERLEEDRQQAVENAKALKKRFAYIGERMVAYSKRVD</sequence>
<feature type="compositionally biased region" description="Acidic residues" evidence="2">
    <location>
        <begin position="86"/>
        <end position="108"/>
    </location>
</feature>
<protein>
    <submittedName>
        <fullName evidence="3">Uncharacterized protein</fullName>
    </submittedName>
</protein>
<keyword evidence="4" id="KW-1185">Reference proteome</keyword>
<accession>A0A4S8L1L3</accession>
<proteinExistence type="predicted"/>
<feature type="coiled-coil region" evidence="1">
    <location>
        <begin position="224"/>
        <end position="251"/>
    </location>
</feature>
<dbReference type="Proteomes" id="UP000297245">
    <property type="component" value="Unassembled WGS sequence"/>
</dbReference>
<feature type="compositionally biased region" description="Polar residues" evidence="2">
    <location>
        <begin position="24"/>
        <end position="34"/>
    </location>
</feature>
<evidence type="ECO:0000313" key="4">
    <source>
        <dbReference type="Proteomes" id="UP000297245"/>
    </source>
</evidence>
<feature type="compositionally biased region" description="Basic and acidic residues" evidence="2">
    <location>
        <begin position="35"/>
        <end position="48"/>
    </location>
</feature>
<reference evidence="3 4" key="1">
    <citation type="journal article" date="2019" name="Nat. Ecol. Evol.">
        <title>Megaphylogeny resolves global patterns of mushroom evolution.</title>
        <authorList>
            <person name="Varga T."/>
            <person name="Krizsan K."/>
            <person name="Foldi C."/>
            <person name="Dima B."/>
            <person name="Sanchez-Garcia M."/>
            <person name="Sanchez-Ramirez S."/>
            <person name="Szollosi G.J."/>
            <person name="Szarkandi J.G."/>
            <person name="Papp V."/>
            <person name="Albert L."/>
            <person name="Andreopoulos W."/>
            <person name="Angelini C."/>
            <person name="Antonin V."/>
            <person name="Barry K.W."/>
            <person name="Bougher N.L."/>
            <person name="Buchanan P."/>
            <person name="Buyck B."/>
            <person name="Bense V."/>
            <person name="Catcheside P."/>
            <person name="Chovatia M."/>
            <person name="Cooper J."/>
            <person name="Damon W."/>
            <person name="Desjardin D."/>
            <person name="Finy P."/>
            <person name="Geml J."/>
            <person name="Haridas S."/>
            <person name="Hughes K."/>
            <person name="Justo A."/>
            <person name="Karasinski D."/>
            <person name="Kautmanova I."/>
            <person name="Kiss B."/>
            <person name="Kocsube S."/>
            <person name="Kotiranta H."/>
            <person name="LaButti K.M."/>
            <person name="Lechner B.E."/>
            <person name="Liimatainen K."/>
            <person name="Lipzen A."/>
            <person name="Lukacs Z."/>
            <person name="Mihaltcheva S."/>
            <person name="Morgado L.N."/>
            <person name="Niskanen T."/>
            <person name="Noordeloos M.E."/>
            <person name="Ohm R.A."/>
            <person name="Ortiz-Santana B."/>
            <person name="Ovrebo C."/>
            <person name="Racz N."/>
            <person name="Riley R."/>
            <person name="Savchenko A."/>
            <person name="Shiryaev A."/>
            <person name="Soop K."/>
            <person name="Spirin V."/>
            <person name="Szebenyi C."/>
            <person name="Tomsovsky M."/>
            <person name="Tulloss R.E."/>
            <person name="Uehling J."/>
            <person name="Grigoriev I.V."/>
            <person name="Vagvolgyi C."/>
            <person name="Papp T."/>
            <person name="Martin F.M."/>
            <person name="Miettinen O."/>
            <person name="Hibbett D.S."/>
            <person name="Nagy L.G."/>
        </authorList>
    </citation>
    <scope>NUCLEOTIDE SEQUENCE [LARGE SCALE GENOMIC DNA]</scope>
    <source>
        <strain evidence="3 4">CBS 962.96</strain>
    </source>
</reference>
<dbReference type="AlphaFoldDB" id="A0A4S8L1L3"/>
<feature type="region of interest" description="Disordered" evidence="2">
    <location>
        <begin position="83"/>
        <end position="118"/>
    </location>
</feature>
<evidence type="ECO:0000256" key="2">
    <source>
        <dbReference type="SAM" id="MobiDB-lite"/>
    </source>
</evidence>
<keyword evidence="1" id="KW-0175">Coiled coil</keyword>
<gene>
    <name evidence="3" type="ORF">K435DRAFT_872531</name>
</gene>
<organism evidence="3 4">
    <name type="scientific">Dendrothele bispora (strain CBS 962.96)</name>
    <dbReference type="NCBI Taxonomy" id="1314807"/>
    <lineage>
        <taxon>Eukaryota</taxon>
        <taxon>Fungi</taxon>
        <taxon>Dikarya</taxon>
        <taxon>Basidiomycota</taxon>
        <taxon>Agaricomycotina</taxon>
        <taxon>Agaricomycetes</taxon>
        <taxon>Agaricomycetidae</taxon>
        <taxon>Agaricales</taxon>
        <taxon>Agaricales incertae sedis</taxon>
        <taxon>Dendrothele</taxon>
    </lineage>
</organism>